<dbReference type="PANTHER" id="PTHR13774">
    <property type="entry name" value="PHENAZINE BIOSYNTHESIS PROTEIN"/>
    <property type="match status" value="1"/>
</dbReference>
<feature type="active site" evidence="1">
    <location>
        <position position="47"/>
    </location>
</feature>
<organism evidence="2 3">
    <name type="scientific">Lihuaxuella thermophila</name>
    <dbReference type="NCBI Taxonomy" id="1173111"/>
    <lineage>
        <taxon>Bacteria</taxon>
        <taxon>Bacillati</taxon>
        <taxon>Bacillota</taxon>
        <taxon>Bacilli</taxon>
        <taxon>Bacillales</taxon>
        <taxon>Thermoactinomycetaceae</taxon>
        <taxon>Lihuaxuella</taxon>
    </lineage>
</organism>
<evidence type="ECO:0000313" key="2">
    <source>
        <dbReference type="EMBL" id="SEN45933.1"/>
    </source>
</evidence>
<dbReference type="STRING" id="1173111.SAMN05444955_1123"/>
<accession>A0A1H8GPK8</accession>
<dbReference type="EMBL" id="FOCQ01000012">
    <property type="protein sequence ID" value="SEN45933.1"/>
    <property type="molecule type" value="Genomic_DNA"/>
</dbReference>
<name>A0A1H8GPK8_9BACL</name>
<protein>
    <submittedName>
        <fullName evidence="2">Trans-2,3-dihydro-3-hydroxyanthranilate isomerase</fullName>
    </submittedName>
</protein>
<keyword evidence="3" id="KW-1185">Reference proteome</keyword>
<dbReference type="Pfam" id="PF02567">
    <property type="entry name" value="PhzC-PhzF"/>
    <property type="match status" value="1"/>
</dbReference>
<dbReference type="SUPFAM" id="SSF54506">
    <property type="entry name" value="Diaminopimelate epimerase-like"/>
    <property type="match status" value="1"/>
</dbReference>
<dbReference type="GO" id="GO:0005737">
    <property type="term" value="C:cytoplasm"/>
    <property type="evidence" value="ECO:0007669"/>
    <property type="project" value="TreeGrafter"/>
</dbReference>
<dbReference type="NCBIfam" id="TIGR00654">
    <property type="entry name" value="PhzF_family"/>
    <property type="match status" value="1"/>
</dbReference>
<dbReference type="InterPro" id="IPR003719">
    <property type="entry name" value="Phenazine_PhzF-like"/>
</dbReference>
<dbReference type="OrthoDB" id="9788221at2"/>
<reference evidence="2 3" key="1">
    <citation type="submission" date="2016-10" db="EMBL/GenBank/DDBJ databases">
        <authorList>
            <person name="de Groot N.N."/>
        </authorList>
    </citation>
    <scope>NUCLEOTIDE SEQUENCE [LARGE SCALE GENOMIC DNA]</scope>
    <source>
        <strain evidence="2 3">DSM 46701</strain>
    </source>
</reference>
<keyword evidence="2" id="KW-0413">Isomerase</keyword>
<dbReference type="Gene3D" id="3.10.310.10">
    <property type="entry name" value="Diaminopimelate Epimerase, Chain A, domain 1"/>
    <property type="match status" value="2"/>
</dbReference>
<evidence type="ECO:0000256" key="1">
    <source>
        <dbReference type="PIRSR" id="PIRSR016184-1"/>
    </source>
</evidence>
<dbReference type="Proteomes" id="UP000199695">
    <property type="component" value="Unassembled WGS sequence"/>
</dbReference>
<dbReference type="PIRSF" id="PIRSF016184">
    <property type="entry name" value="PhzC_PhzF"/>
    <property type="match status" value="1"/>
</dbReference>
<dbReference type="RefSeq" id="WP_089970113.1">
    <property type="nucleotide sequence ID" value="NZ_FOCQ01000012.1"/>
</dbReference>
<dbReference type="AlphaFoldDB" id="A0A1H8GPK8"/>
<proteinExistence type="predicted"/>
<gene>
    <name evidence="2" type="ORF">SAMN05444955_1123</name>
</gene>
<sequence>MASLKYILLDVFTNQRFGGNPLAVFEEKKSLDSGLMQKIANELNLSETVFIFPPGDQAKKKKIRIFTPQIELPVAGHPTVGTAFLLASENWIETAEGANEWILEEEVGDIHVIVHKEQGKITRAEMKQPIPAFGDVYADRQKAADLLSLSADDLAEGLPVQTVSSGVPFLYIPVRTLDAMKRIKFRNDVWKQSFAGHPDTQHIFAFTLETVHPGSTVHGRMFAPAMGIAEDPATGNASGPLGAYLIEHSLLTPNENGIYTIRSEQGIEMGRPSFIDITIKKSGDVYEEVKIGGSCVKVGEGRIFV</sequence>
<dbReference type="GO" id="GO:0016853">
    <property type="term" value="F:isomerase activity"/>
    <property type="evidence" value="ECO:0007669"/>
    <property type="project" value="UniProtKB-KW"/>
</dbReference>
<evidence type="ECO:0000313" key="3">
    <source>
        <dbReference type="Proteomes" id="UP000199695"/>
    </source>
</evidence>
<dbReference type="PANTHER" id="PTHR13774:SF32">
    <property type="entry name" value="ANTISENSE-ENHANCING SEQUENCE 1"/>
    <property type="match status" value="1"/>
</dbReference>